<feature type="modified residue" description="N6-(pyridoxal phosphate)lysine" evidence="3">
    <location>
        <position position="223"/>
    </location>
</feature>
<dbReference type="OrthoDB" id="9803729at2"/>
<feature type="compositionally biased region" description="Acidic residues" evidence="5">
    <location>
        <begin position="1"/>
        <end position="10"/>
    </location>
</feature>
<evidence type="ECO:0000256" key="4">
    <source>
        <dbReference type="RuleBase" id="RU362118"/>
    </source>
</evidence>
<dbReference type="AlphaFoldDB" id="A0A2A8CZH1"/>
<dbReference type="InterPro" id="IPR000277">
    <property type="entry name" value="Cys/Met-Metab_PyrdxlP-dep_enz"/>
</dbReference>
<dbReference type="Gene3D" id="3.40.640.10">
    <property type="entry name" value="Type I PLP-dependent aspartate aminotransferase-like (Major domain)"/>
    <property type="match status" value="1"/>
</dbReference>
<sequence>MPAAESEDDASTTGPRTTAVHAGRADIRARGLHAPPIDLSSTYPISGMDSAANSVTEFAHGARVSDEPVYARLYNPTVANAESAVADLEHASDCVAYGSGMAAMTATLMAARLAIVSENPDAHPHVLAVRPIYGTGDHLLSSPMLGLDVKWVDADDVAQHVGPETALVWIETPANPTLELVDIAAIKEQAGEVPVCVDSTFAPPVLQRPLDHGATCSMHSATKFLGGHGDVVAGVVSTNDAEWADRLRHVRVVTGGLLHPMAAYLLHRSLPSLPGRVLQAQSTATDLAERCEEHTAVQRVHMPGRSEQADLRARQMSGPGTMIAFDVGTREKARNVVESVELMTAAVSLGSVDTLIQHPASMTHGVVDEAAKSDHGITPGLLRLSVGLENADDLWQDLSQALDG</sequence>
<dbReference type="PANTHER" id="PTHR11808:SF85">
    <property type="entry name" value="CYSTATHIONINE GAMMA-LYASE-RELATED"/>
    <property type="match status" value="1"/>
</dbReference>
<dbReference type="GO" id="GO:0005737">
    <property type="term" value="C:cytoplasm"/>
    <property type="evidence" value="ECO:0007669"/>
    <property type="project" value="TreeGrafter"/>
</dbReference>
<reference evidence="6 7" key="1">
    <citation type="submission" date="2017-10" db="EMBL/GenBank/DDBJ databases">
        <title>Draft genome of Longibacter Salinarum.</title>
        <authorList>
            <person name="Goh K.M."/>
            <person name="Shamsir M.S."/>
            <person name="Lim S.W."/>
        </authorList>
    </citation>
    <scope>NUCLEOTIDE SEQUENCE [LARGE SCALE GENOMIC DNA]</scope>
    <source>
        <strain evidence="6 7">KCTC 52045</strain>
    </source>
</reference>
<dbReference type="InterPro" id="IPR015424">
    <property type="entry name" value="PyrdxlP-dep_Trfase"/>
</dbReference>
<comment type="caution">
    <text evidence="6">The sequence shown here is derived from an EMBL/GenBank/DDBJ whole genome shotgun (WGS) entry which is preliminary data.</text>
</comment>
<keyword evidence="2 3" id="KW-0663">Pyridoxal phosphate</keyword>
<organism evidence="6 7">
    <name type="scientific">Longibacter salinarum</name>
    <dbReference type="NCBI Taxonomy" id="1850348"/>
    <lineage>
        <taxon>Bacteria</taxon>
        <taxon>Pseudomonadati</taxon>
        <taxon>Rhodothermota</taxon>
        <taxon>Rhodothermia</taxon>
        <taxon>Rhodothermales</taxon>
        <taxon>Salisaetaceae</taxon>
        <taxon>Longibacter</taxon>
    </lineage>
</organism>
<dbReference type="RefSeq" id="WP_098075247.1">
    <property type="nucleotide sequence ID" value="NZ_PDEQ01000003.1"/>
</dbReference>
<feature type="region of interest" description="Disordered" evidence="5">
    <location>
        <begin position="1"/>
        <end position="22"/>
    </location>
</feature>
<dbReference type="FunFam" id="3.40.640.10:FF:000046">
    <property type="entry name" value="Cystathionine gamma-lyase"/>
    <property type="match status" value="1"/>
</dbReference>
<protein>
    <submittedName>
        <fullName evidence="6">Cystathionine gamma-synthase</fullName>
    </submittedName>
</protein>
<dbReference type="Pfam" id="PF01053">
    <property type="entry name" value="Cys_Met_Meta_PP"/>
    <property type="match status" value="1"/>
</dbReference>
<dbReference type="InterPro" id="IPR015422">
    <property type="entry name" value="PyrdxlP-dep_Trfase_small"/>
</dbReference>
<comment type="cofactor">
    <cofactor evidence="1 4">
        <name>pyridoxal 5'-phosphate</name>
        <dbReference type="ChEBI" id="CHEBI:597326"/>
    </cofactor>
</comment>
<dbReference type="PANTHER" id="PTHR11808">
    <property type="entry name" value="TRANS-SULFURATION ENZYME FAMILY MEMBER"/>
    <property type="match status" value="1"/>
</dbReference>
<evidence type="ECO:0000256" key="1">
    <source>
        <dbReference type="ARBA" id="ARBA00001933"/>
    </source>
</evidence>
<comment type="similarity">
    <text evidence="4">Belongs to the trans-sulfuration enzymes family.</text>
</comment>
<proteinExistence type="inferred from homology"/>
<dbReference type="EMBL" id="PDEQ01000003">
    <property type="protein sequence ID" value="PEN14085.1"/>
    <property type="molecule type" value="Genomic_DNA"/>
</dbReference>
<evidence type="ECO:0000256" key="2">
    <source>
        <dbReference type="ARBA" id="ARBA00022898"/>
    </source>
</evidence>
<dbReference type="GO" id="GO:0019343">
    <property type="term" value="P:cysteine biosynthetic process via cystathionine"/>
    <property type="evidence" value="ECO:0007669"/>
    <property type="project" value="TreeGrafter"/>
</dbReference>
<evidence type="ECO:0000313" key="7">
    <source>
        <dbReference type="Proteomes" id="UP000220102"/>
    </source>
</evidence>
<dbReference type="Proteomes" id="UP000220102">
    <property type="component" value="Unassembled WGS sequence"/>
</dbReference>
<keyword evidence="7" id="KW-1185">Reference proteome</keyword>
<dbReference type="InterPro" id="IPR015421">
    <property type="entry name" value="PyrdxlP-dep_Trfase_major"/>
</dbReference>
<dbReference type="Gene3D" id="3.90.1150.10">
    <property type="entry name" value="Aspartate Aminotransferase, domain 1"/>
    <property type="match status" value="1"/>
</dbReference>
<evidence type="ECO:0000256" key="3">
    <source>
        <dbReference type="PIRSR" id="PIRSR001434-2"/>
    </source>
</evidence>
<evidence type="ECO:0000256" key="5">
    <source>
        <dbReference type="SAM" id="MobiDB-lite"/>
    </source>
</evidence>
<dbReference type="GO" id="GO:0030170">
    <property type="term" value="F:pyridoxal phosphate binding"/>
    <property type="evidence" value="ECO:0007669"/>
    <property type="project" value="InterPro"/>
</dbReference>
<evidence type="ECO:0000313" key="6">
    <source>
        <dbReference type="EMBL" id="PEN14085.1"/>
    </source>
</evidence>
<accession>A0A2A8CZH1</accession>
<dbReference type="GO" id="GO:0004123">
    <property type="term" value="F:cystathionine gamma-lyase activity"/>
    <property type="evidence" value="ECO:0007669"/>
    <property type="project" value="TreeGrafter"/>
</dbReference>
<dbReference type="PIRSF" id="PIRSF001434">
    <property type="entry name" value="CGS"/>
    <property type="match status" value="1"/>
</dbReference>
<name>A0A2A8CZH1_9BACT</name>
<dbReference type="GO" id="GO:0019346">
    <property type="term" value="P:transsulfuration"/>
    <property type="evidence" value="ECO:0007669"/>
    <property type="project" value="InterPro"/>
</dbReference>
<gene>
    <name evidence="6" type="ORF">CRI94_07360</name>
</gene>
<dbReference type="SUPFAM" id="SSF53383">
    <property type="entry name" value="PLP-dependent transferases"/>
    <property type="match status" value="1"/>
</dbReference>